<dbReference type="AlphaFoldDB" id="A0A396IL92"/>
<organism evidence="1">
    <name type="scientific">Medicago truncatula</name>
    <name type="common">Barrel medic</name>
    <name type="synonym">Medicago tribuloides</name>
    <dbReference type="NCBI Taxonomy" id="3880"/>
    <lineage>
        <taxon>Eukaryota</taxon>
        <taxon>Viridiplantae</taxon>
        <taxon>Streptophyta</taxon>
        <taxon>Embryophyta</taxon>
        <taxon>Tracheophyta</taxon>
        <taxon>Spermatophyta</taxon>
        <taxon>Magnoliopsida</taxon>
        <taxon>eudicotyledons</taxon>
        <taxon>Gunneridae</taxon>
        <taxon>Pentapetalae</taxon>
        <taxon>rosids</taxon>
        <taxon>fabids</taxon>
        <taxon>Fabales</taxon>
        <taxon>Fabaceae</taxon>
        <taxon>Papilionoideae</taxon>
        <taxon>50 kb inversion clade</taxon>
        <taxon>NPAAA clade</taxon>
        <taxon>Hologalegina</taxon>
        <taxon>IRL clade</taxon>
        <taxon>Trifolieae</taxon>
        <taxon>Medicago</taxon>
    </lineage>
</organism>
<dbReference type="EMBL" id="PSQE01000003">
    <property type="protein sequence ID" value="RHN66369.1"/>
    <property type="molecule type" value="Genomic_DNA"/>
</dbReference>
<sequence length="42" mass="4822">MTKIVKFIYVMIIILSLFQLSKNAKGNPFLTFFILGNVNKCL</sequence>
<proteinExistence type="predicted"/>
<protein>
    <recommendedName>
        <fullName evidence="2">Nodule Cysteine-Rich (NCR) secreted peptide</fullName>
    </recommendedName>
</protein>
<dbReference type="Gramene" id="rna14337">
    <property type="protein sequence ID" value="RHN66369.1"/>
    <property type="gene ID" value="gene14337"/>
</dbReference>
<evidence type="ECO:0008006" key="2">
    <source>
        <dbReference type="Google" id="ProtNLM"/>
    </source>
</evidence>
<gene>
    <name evidence="1" type="ORF">MtrunA17_Chr3g0090171</name>
</gene>
<reference evidence="1" key="1">
    <citation type="journal article" date="2018" name="Nat. Plants">
        <title>Whole-genome landscape of Medicago truncatula symbiotic genes.</title>
        <authorList>
            <person name="Pecrix Y."/>
            <person name="Gamas P."/>
            <person name="Carrere S."/>
        </authorList>
    </citation>
    <scope>NUCLEOTIDE SEQUENCE</scope>
    <source>
        <tissue evidence="1">Leaves</tissue>
    </source>
</reference>
<accession>A0A396IL92</accession>
<comment type="caution">
    <text evidence="1">The sequence shown here is derived from an EMBL/GenBank/DDBJ whole genome shotgun (WGS) entry which is preliminary data.</text>
</comment>
<name>A0A396IL92_MEDTR</name>
<evidence type="ECO:0000313" key="1">
    <source>
        <dbReference type="EMBL" id="RHN66369.1"/>
    </source>
</evidence>
<dbReference type="Proteomes" id="UP000265566">
    <property type="component" value="Chromosome 3"/>
</dbReference>